<dbReference type="GO" id="GO:0003677">
    <property type="term" value="F:DNA binding"/>
    <property type="evidence" value="ECO:0007669"/>
    <property type="project" value="UniProtKB-KW"/>
</dbReference>
<evidence type="ECO:0000256" key="3">
    <source>
        <dbReference type="ARBA" id="ARBA00023163"/>
    </source>
</evidence>
<dbReference type="KEGG" id="ppsc:EHS13_03905"/>
<dbReference type="InterPro" id="IPR011711">
    <property type="entry name" value="GntR_C"/>
</dbReference>
<evidence type="ECO:0000313" key="5">
    <source>
        <dbReference type="EMBL" id="QGQ94109.1"/>
    </source>
</evidence>
<dbReference type="AlphaFoldDB" id="A0A6B8RCY0"/>
<dbReference type="Gene3D" id="1.10.10.10">
    <property type="entry name" value="Winged helix-like DNA-binding domain superfamily/Winged helix DNA-binding domain"/>
    <property type="match status" value="1"/>
</dbReference>
<dbReference type="Pfam" id="PF00392">
    <property type="entry name" value="GntR"/>
    <property type="match status" value="1"/>
</dbReference>
<dbReference type="PANTHER" id="PTHR43537">
    <property type="entry name" value="TRANSCRIPTIONAL REGULATOR, GNTR FAMILY"/>
    <property type="match status" value="1"/>
</dbReference>
<proteinExistence type="predicted"/>
<dbReference type="SMART" id="SM00895">
    <property type="entry name" value="FCD"/>
    <property type="match status" value="1"/>
</dbReference>
<dbReference type="PANTHER" id="PTHR43537:SF5">
    <property type="entry name" value="UXU OPERON TRANSCRIPTIONAL REGULATOR"/>
    <property type="match status" value="1"/>
</dbReference>
<dbReference type="RefSeq" id="WP_155699107.1">
    <property type="nucleotide sequence ID" value="NZ_CP034235.1"/>
</dbReference>
<dbReference type="SUPFAM" id="SSF48008">
    <property type="entry name" value="GntR ligand-binding domain-like"/>
    <property type="match status" value="1"/>
</dbReference>
<feature type="domain" description="HTH gntR-type" evidence="4">
    <location>
        <begin position="19"/>
        <end position="86"/>
    </location>
</feature>
<dbReference type="PROSITE" id="PS50949">
    <property type="entry name" value="HTH_GNTR"/>
    <property type="match status" value="1"/>
</dbReference>
<evidence type="ECO:0000313" key="6">
    <source>
        <dbReference type="Proteomes" id="UP000426246"/>
    </source>
</evidence>
<keyword evidence="1" id="KW-0805">Transcription regulation</keyword>
<gene>
    <name evidence="5" type="ORF">EHS13_03905</name>
</gene>
<keyword evidence="2" id="KW-0238">DNA-binding</keyword>
<dbReference type="Gene3D" id="1.20.120.530">
    <property type="entry name" value="GntR ligand-binding domain-like"/>
    <property type="match status" value="1"/>
</dbReference>
<evidence type="ECO:0000256" key="1">
    <source>
        <dbReference type="ARBA" id="ARBA00023015"/>
    </source>
</evidence>
<dbReference type="InterPro" id="IPR036390">
    <property type="entry name" value="WH_DNA-bd_sf"/>
</dbReference>
<dbReference type="GO" id="GO:0003700">
    <property type="term" value="F:DNA-binding transcription factor activity"/>
    <property type="evidence" value="ECO:0007669"/>
    <property type="project" value="InterPro"/>
</dbReference>
<reference evidence="6" key="1">
    <citation type="submission" date="2018-11" db="EMBL/GenBank/DDBJ databases">
        <title>Complete genome sequence of Paenibacillus sp. ML311-T8.</title>
        <authorList>
            <person name="Nam Y.-D."/>
            <person name="Kang J."/>
            <person name="Chung W.-H."/>
            <person name="Park Y.S."/>
        </authorList>
    </citation>
    <scope>NUCLEOTIDE SEQUENCE [LARGE SCALE GENOMIC DNA]</scope>
    <source>
        <strain evidence="6">ML311-T8</strain>
    </source>
</reference>
<dbReference type="InterPro" id="IPR000524">
    <property type="entry name" value="Tscrpt_reg_HTH_GntR"/>
</dbReference>
<keyword evidence="6" id="KW-1185">Reference proteome</keyword>
<dbReference type="SUPFAM" id="SSF46785">
    <property type="entry name" value="Winged helix' DNA-binding domain"/>
    <property type="match status" value="1"/>
</dbReference>
<dbReference type="Proteomes" id="UP000426246">
    <property type="component" value="Chromosome"/>
</dbReference>
<sequence>MRNNLMEKGLATVDYIKKENLSELVSRKIRRAILLGDFANDLHLAEPNLAKEFGTSRGPIRDALQMLIHQGFAERLSNGRVMVKRFTVKDIQHLYEFRYILESHAVLKCANYADISISIERLYGILDKMSNNRITASEFSSLDMDFHKTIVIMSHNKSLIQSWYGMEEVIKSILEITNQGNPRAETIVEKHRDITKALEKKDFELATMLLKEHFNLGEEAMINNINKLMIITE</sequence>
<keyword evidence="3" id="KW-0804">Transcription</keyword>
<name>A0A6B8RCY0_9BACL</name>
<dbReference type="SMART" id="SM00345">
    <property type="entry name" value="HTH_GNTR"/>
    <property type="match status" value="1"/>
</dbReference>
<dbReference type="Pfam" id="PF07729">
    <property type="entry name" value="FCD"/>
    <property type="match status" value="1"/>
</dbReference>
<accession>A0A6B8RCY0</accession>
<evidence type="ECO:0000259" key="4">
    <source>
        <dbReference type="PROSITE" id="PS50949"/>
    </source>
</evidence>
<organism evidence="5 6">
    <name type="scientific">Paenibacillus psychroresistens</name>
    <dbReference type="NCBI Taxonomy" id="1778678"/>
    <lineage>
        <taxon>Bacteria</taxon>
        <taxon>Bacillati</taxon>
        <taxon>Bacillota</taxon>
        <taxon>Bacilli</taxon>
        <taxon>Bacillales</taxon>
        <taxon>Paenibacillaceae</taxon>
        <taxon>Paenibacillus</taxon>
    </lineage>
</organism>
<dbReference type="EMBL" id="CP034235">
    <property type="protein sequence ID" value="QGQ94109.1"/>
    <property type="molecule type" value="Genomic_DNA"/>
</dbReference>
<protein>
    <submittedName>
        <fullName evidence="5">GntR family transcriptional regulator</fullName>
    </submittedName>
</protein>
<evidence type="ECO:0000256" key="2">
    <source>
        <dbReference type="ARBA" id="ARBA00023125"/>
    </source>
</evidence>
<dbReference type="InterPro" id="IPR036388">
    <property type="entry name" value="WH-like_DNA-bd_sf"/>
</dbReference>
<dbReference type="InterPro" id="IPR008920">
    <property type="entry name" value="TF_FadR/GntR_C"/>
</dbReference>